<dbReference type="GO" id="GO:0004034">
    <property type="term" value="F:aldose 1-epimerase activity"/>
    <property type="evidence" value="ECO:0007669"/>
    <property type="project" value="TreeGrafter"/>
</dbReference>
<evidence type="ECO:0000256" key="2">
    <source>
        <dbReference type="ARBA" id="ARBA00023235"/>
    </source>
</evidence>
<dbReference type="PANTHER" id="PTHR10091">
    <property type="entry name" value="ALDOSE-1-EPIMERASE"/>
    <property type="match status" value="1"/>
</dbReference>
<keyword evidence="3" id="KW-0119">Carbohydrate metabolism</keyword>
<evidence type="ECO:0000256" key="1">
    <source>
        <dbReference type="ARBA" id="ARBA00006206"/>
    </source>
</evidence>
<evidence type="ECO:0000313" key="5">
    <source>
        <dbReference type="Proteomes" id="UP000721920"/>
    </source>
</evidence>
<proteinExistence type="inferred from homology"/>
<evidence type="ECO:0000256" key="3">
    <source>
        <dbReference type="ARBA" id="ARBA00023277"/>
    </source>
</evidence>
<dbReference type="PANTHER" id="PTHR10091:SF0">
    <property type="entry name" value="GALACTOSE MUTAROTASE"/>
    <property type="match status" value="1"/>
</dbReference>
<organism evidence="4 5">
    <name type="scientific">Levilactobacillus hammesii</name>
    <dbReference type="NCBI Taxonomy" id="267633"/>
    <lineage>
        <taxon>Bacteria</taxon>
        <taxon>Bacillati</taxon>
        <taxon>Bacillota</taxon>
        <taxon>Bacilli</taxon>
        <taxon>Lactobacillales</taxon>
        <taxon>Lactobacillaceae</taxon>
        <taxon>Levilactobacillus</taxon>
    </lineage>
</organism>
<dbReference type="Gene3D" id="2.70.98.10">
    <property type="match status" value="1"/>
</dbReference>
<dbReference type="InterPro" id="IPR047215">
    <property type="entry name" value="Galactose_mutarotase-like"/>
</dbReference>
<accession>A0A921JVB0</accession>
<dbReference type="GO" id="GO:0030246">
    <property type="term" value="F:carbohydrate binding"/>
    <property type="evidence" value="ECO:0007669"/>
    <property type="project" value="InterPro"/>
</dbReference>
<dbReference type="GO" id="GO:0006006">
    <property type="term" value="P:glucose metabolic process"/>
    <property type="evidence" value="ECO:0007669"/>
    <property type="project" value="TreeGrafter"/>
</dbReference>
<comment type="caution">
    <text evidence="4">The sequence shown here is derived from an EMBL/GenBank/DDBJ whole genome shotgun (WGS) entry which is preliminary data.</text>
</comment>
<dbReference type="CDD" id="cd09019">
    <property type="entry name" value="galactose_mutarotase_like"/>
    <property type="match status" value="1"/>
</dbReference>
<dbReference type="GO" id="GO:0033499">
    <property type="term" value="P:galactose catabolic process via UDP-galactose, Leloir pathway"/>
    <property type="evidence" value="ECO:0007669"/>
    <property type="project" value="TreeGrafter"/>
</dbReference>
<protein>
    <submittedName>
        <fullName evidence="4">Galactose mutarotase</fullName>
    </submittedName>
</protein>
<comment type="similarity">
    <text evidence="1">Belongs to the aldose epimerase family.</text>
</comment>
<dbReference type="SUPFAM" id="SSF74650">
    <property type="entry name" value="Galactose mutarotase-like"/>
    <property type="match status" value="1"/>
</dbReference>
<reference evidence="4" key="2">
    <citation type="submission" date="2021-09" db="EMBL/GenBank/DDBJ databases">
        <authorList>
            <person name="Gilroy R."/>
        </authorList>
    </citation>
    <scope>NUCLEOTIDE SEQUENCE</scope>
    <source>
        <strain evidence="4">CHK173-2145</strain>
    </source>
</reference>
<reference evidence="4" key="1">
    <citation type="journal article" date="2021" name="PeerJ">
        <title>Extensive microbial diversity within the chicken gut microbiome revealed by metagenomics and culture.</title>
        <authorList>
            <person name="Gilroy R."/>
            <person name="Ravi A."/>
            <person name="Getino M."/>
            <person name="Pursley I."/>
            <person name="Horton D.L."/>
            <person name="Alikhan N.F."/>
            <person name="Baker D."/>
            <person name="Gharbi K."/>
            <person name="Hall N."/>
            <person name="Watson M."/>
            <person name="Adriaenssens E.M."/>
            <person name="Foster-Nyarko E."/>
            <person name="Jarju S."/>
            <person name="Secka A."/>
            <person name="Antonio M."/>
            <person name="Oren A."/>
            <person name="Chaudhuri R.R."/>
            <person name="La Ragione R."/>
            <person name="Hildebrand F."/>
            <person name="Pallen M.J."/>
        </authorList>
    </citation>
    <scope>NUCLEOTIDE SEQUENCE</scope>
    <source>
        <strain evidence="4">CHK173-2145</strain>
    </source>
</reference>
<dbReference type="GO" id="GO:0005737">
    <property type="term" value="C:cytoplasm"/>
    <property type="evidence" value="ECO:0007669"/>
    <property type="project" value="TreeGrafter"/>
</dbReference>
<dbReference type="InterPro" id="IPR011013">
    <property type="entry name" value="Gal_mutarotase_sf_dom"/>
</dbReference>
<dbReference type="Proteomes" id="UP000721920">
    <property type="component" value="Unassembled WGS sequence"/>
</dbReference>
<dbReference type="Pfam" id="PF01263">
    <property type="entry name" value="Aldose_epim"/>
    <property type="match status" value="1"/>
</dbReference>
<sequence>MKITKSVMGTIDNQSITQYLLTNQQGTRVSVLSWGATLQEFSVVEGARRQQLVVGESDLAAYDHNGWALCQALGRVAGRIGGAQFDLDGQTVHLEAGDDGNAIHGGPHGFRNVNWTGTTHTTDDTASLVLTYTATPAVDRYPGTLTTTITYTLTAADRLEISFTGKSDADTLFNPTIHTYFNVTDDQQSLDQQWLLLSGDHRLELDDTKVPTGKKLPTAGTGYDFSQPRKITDGLKQLKEAGKVEYDDAFEVIPSDRTPIAAIGDAAGHRRLAIYSDRNGLVVFTANPTDSKRAAERDYNALALEAQTLPDAIHHQGFGDIVLPANQAVTHTIAYQYLAGQK</sequence>
<name>A0A921JVB0_9LACO</name>
<keyword evidence="2" id="KW-0413">Isomerase</keyword>
<gene>
    <name evidence="4" type="ORF">K8U88_00150</name>
</gene>
<dbReference type="AlphaFoldDB" id="A0A921JVB0"/>
<evidence type="ECO:0000313" key="4">
    <source>
        <dbReference type="EMBL" id="HJE85976.1"/>
    </source>
</evidence>
<dbReference type="InterPro" id="IPR008183">
    <property type="entry name" value="Aldose_1/G6P_1-epimerase"/>
</dbReference>
<dbReference type="InterPro" id="IPR014718">
    <property type="entry name" value="GH-type_carb-bd"/>
</dbReference>
<dbReference type="EMBL" id="DYXN01000004">
    <property type="protein sequence ID" value="HJE85976.1"/>
    <property type="molecule type" value="Genomic_DNA"/>
</dbReference>